<evidence type="ECO:0000313" key="3">
    <source>
        <dbReference type="EMBL" id="CAF0856892.1"/>
    </source>
</evidence>
<feature type="transmembrane region" description="Helical" evidence="1">
    <location>
        <begin position="528"/>
        <end position="550"/>
    </location>
</feature>
<dbReference type="PANTHER" id="PTHR43404:SF2">
    <property type="entry name" value="LIPOPOLYSACCHARIDE CHOLINEPHOSPHOTRANSFERASE LICD"/>
    <property type="match status" value="1"/>
</dbReference>
<keyword evidence="1" id="KW-0812">Transmembrane</keyword>
<dbReference type="EMBL" id="CAJNOT010000134">
    <property type="protein sequence ID" value="CAF0856892.1"/>
    <property type="molecule type" value="Genomic_DNA"/>
</dbReference>
<protein>
    <recommendedName>
        <fullName evidence="2">LicD/FKTN/FKRP nucleotidyltransferase domain-containing protein</fullName>
    </recommendedName>
</protein>
<proteinExistence type="predicted"/>
<evidence type="ECO:0000313" key="4">
    <source>
        <dbReference type="Proteomes" id="UP000663864"/>
    </source>
</evidence>
<dbReference type="AlphaFoldDB" id="A0A813WJP9"/>
<keyword evidence="1" id="KW-1133">Transmembrane helix</keyword>
<dbReference type="InterPro" id="IPR052942">
    <property type="entry name" value="LPS_cholinephosphotransferase"/>
</dbReference>
<evidence type="ECO:0000256" key="1">
    <source>
        <dbReference type="SAM" id="Phobius"/>
    </source>
</evidence>
<dbReference type="InterPro" id="IPR007074">
    <property type="entry name" value="LicD/FKTN/FKRP_NTP_transf"/>
</dbReference>
<sequence>MIRFSRFIRSNQYLFFIFIILFTVYPFLFIVYNQSFVSYKYIFSNTLNETRYERFCRQVYQRINTEQTSNIPIRLNSKDESIPYSYSQWRSSSLIPRALNPCEHALYMHLLSILIEKVFKKYNIQYMMMAGTLLGSYTRHDILPWDDDVDLSVSVADRYRLQSNIIRELSFEPYSIIIMQLPNKRNYDKVFFSWCPHAGTTPWRFPFIDIFYHDGNSTHVWLLGRPSSCPVRLEDVFPLVLRPLGSLWLYAPREPMAHFESRRMRYIETGCYVFRYSHKYEKLLADKIFSIECSKLKSVYPYVERQSRPISSQKLFSIQETLTILCNQFPLISTFNDSNFQCARLRIDESIPTTDFDLDGPTQIILFIIIDQSSSSNLSPINIIINFTQSSNSPSLISEIRLALLVTNINFTINNQTTTTYTPYDIPILLWDISTENTYDLVDVFHMETHLYETDASLCQWHMNRWNRLFNGNMSINVPYVYFLKTKNSQLMFTLIDTSNKSSLSLPPSPYFNILYCFPYKLEITEKILIICFGILFIIVLIALSILHYLKGGEKDRARHFERYCNLGSQNKFTEDQSEGIRQRPNIVVSSAEQDD</sequence>
<dbReference type="GO" id="GO:0009100">
    <property type="term" value="P:glycoprotein metabolic process"/>
    <property type="evidence" value="ECO:0007669"/>
    <property type="project" value="UniProtKB-ARBA"/>
</dbReference>
<organism evidence="3 4">
    <name type="scientific">Rotaria sordida</name>
    <dbReference type="NCBI Taxonomy" id="392033"/>
    <lineage>
        <taxon>Eukaryota</taxon>
        <taxon>Metazoa</taxon>
        <taxon>Spiralia</taxon>
        <taxon>Gnathifera</taxon>
        <taxon>Rotifera</taxon>
        <taxon>Eurotatoria</taxon>
        <taxon>Bdelloidea</taxon>
        <taxon>Philodinida</taxon>
        <taxon>Philodinidae</taxon>
        <taxon>Rotaria</taxon>
    </lineage>
</organism>
<keyword evidence="1" id="KW-0472">Membrane</keyword>
<name>A0A813WJP9_9BILA</name>
<feature type="transmembrane region" description="Helical" evidence="1">
    <location>
        <begin position="12"/>
        <end position="32"/>
    </location>
</feature>
<reference evidence="3" key="1">
    <citation type="submission" date="2021-02" db="EMBL/GenBank/DDBJ databases">
        <authorList>
            <person name="Nowell W R."/>
        </authorList>
    </citation>
    <scope>NUCLEOTIDE SEQUENCE</scope>
</reference>
<gene>
    <name evidence="3" type="ORF">ZHD862_LOCUS5169</name>
</gene>
<feature type="domain" description="LicD/FKTN/FKRP nucleotidyltransferase" evidence="2">
    <location>
        <begin position="120"/>
        <end position="168"/>
    </location>
</feature>
<evidence type="ECO:0000259" key="2">
    <source>
        <dbReference type="Pfam" id="PF04991"/>
    </source>
</evidence>
<dbReference type="Pfam" id="PF04991">
    <property type="entry name" value="LicD"/>
    <property type="match status" value="1"/>
</dbReference>
<comment type="caution">
    <text evidence="3">The sequence shown here is derived from an EMBL/GenBank/DDBJ whole genome shotgun (WGS) entry which is preliminary data.</text>
</comment>
<dbReference type="Proteomes" id="UP000663864">
    <property type="component" value="Unassembled WGS sequence"/>
</dbReference>
<accession>A0A813WJP9</accession>
<dbReference type="PANTHER" id="PTHR43404">
    <property type="entry name" value="LIPOPOLYSACCHARIDE CHOLINEPHOSPHOTRANSFERASE LICD"/>
    <property type="match status" value="1"/>
</dbReference>